<organism evidence="1 2">
    <name type="scientific">Sediminispirochaeta smaragdinae (strain DSM 11293 / JCM 15392 / SEBR 4228)</name>
    <name type="common">Spirochaeta smaragdinae</name>
    <dbReference type="NCBI Taxonomy" id="573413"/>
    <lineage>
        <taxon>Bacteria</taxon>
        <taxon>Pseudomonadati</taxon>
        <taxon>Spirochaetota</taxon>
        <taxon>Spirochaetia</taxon>
        <taxon>Spirochaetales</taxon>
        <taxon>Spirochaetaceae</taxon>
        <taxon>Sediminispirochaeta</taxon>
    </lineage>
</organism>
<dbReference type="HOGENOM" id="CLU_1199186_0_0_12"/>
<reference evidence="1 2" key="1">
    <citation type="journal article" date="2010" name="Stand. Genomic Sci.">
        <title>Complete genome sequence of Spirochaeta smaragdinae type strain (SEBR 4228).</title>
        <authorList>
            <person name="Mavromatis K."/>
            <person name="Yasawong M."/>
            <person name="Chertkov O."/>
            <person name="Lapidus A."/>
            <person name="Lucas S."/>
            <person name="Nolan M."/>
            <person name="Del Rio T.G."/>
            <person name="Tice H."/>
            <person name="Cheng J.F."/>
            <person name="Pitluck S."/>
            <person name="Liolios K."/>
            <person name="Ivanova N."/>
            <person name="Tapia R."/>
            <person name="Han C."/>
            <person name="Bruce D."/>
            <person name="Goodwin L."/>
            <person name="Pati A."/>
            <person name="Chen A."/>
            <person name="Palaniappan K."/>
            <person name="Land M."/>
            <person name="Hauser L."/>
            <person name="Chang Y.J."/>
            <person name="Jeffries C.D."/>
            <person name="Detter J.C."/>
            <person name="Rohde M."/>
            <person name="Brambilla E."/>
            <person name="Spring S."/>
            <person name="Goker M."/>
            <person name="Sikorski J."/>
            <person name="Woyke T."/>
            <person name="Bristow J."/>
            <person name="Eisen J.A."/>
            <person name="Markowitz V."/>
            <person name="Hugenholtz P."/>
            <person name="Klenk H.P."/>
            <person name="Kyrpides N.C."/>
        </authorList>
    </citation>
    <scope>NUCLEOTIDE SEQUENCE [LARGE SCALE GENOMIC DNA]</scope>
    <source>
        <strain evidence="2">DSM 11293 / JCM 15392 / SEBR 4228</strain>
    </source>
</reference>
<evidence type="ECO:0000313" key="2">
    <source>
        <dbReference type="Proteomes" id="UP000002318"/>
    </source>
</evidence>
<keyword evidence="2" id="KW-1185">Reference proteome</keyword>
<evidence type="ECO:0000313" key="1">
    <source>
        <dbReference type="EMBL" id="ADK81116.1"/>
    </source>
</evidence>
<dbReference type="RefSeq" id="WP_013254580.1">
    <property type="nucleotide sequence ID" value="NC_014364.1"/>
</dbReference>
<dbReference type="KEGG" id="ssm:Spirs_1994"/>
<dbReference type="EMBL" id="CP002116">
    <property type="protein sequence ID" value="ADK81116.1"/>
    <property type="molecule type" value="Genomic_DNA"/>
</dbReference>
<accession>E1R1H5</accession>
<dbReference type="Proteomes" id="UP000002318">
    <property type="component" value="Chromosome"/>
</dbReference>
<dbReference type="AlphaFoldDB" id="E1R1H5"/>
<sequence length="231" mass="24702">MMKKERLIGSDGKLVTVNLASEVTGDGIKSLDELAGGLADNGKGSGWWSITAKGEESGFSSALDVGELFWDDGTLIPKSGDKCAFLEESEKADINSFSIEVSRSEIDVTTLSDKVKRYRSGKTDMTGSLEGITNLDITDAAGYIINNFIKVIRQSVSGTIIKNDVDGSPIYIKGVIQKSTDKGEKEAFIWAKVIILSSSLGASGEDAQNFSSSFRIAPGDPDPTLYIREVG</sequence>
<protein>
    <submittedName>
        <fullName evidence="1">Uncharacterized protein</fullName>
    </submittedName>
</protein>
<name>E1R1H5_SEDSS</name>
<gene>
    <name evidence="1" type="ordered locus">Spirs_1994</name>
</gene>
<proteinExistence type="predicted"/>
<dbReference type="STRING" id="573413.Spirs_1994"/>